<sequence>MHHYDRASTLQRNLCSVSYSSTCNSSTLLEPSSGFPIEGEKALQIQHLYQSDFPESHSPIQTPASAIAVCTGRKAPPHQASLLYACSWSHHDCIDDIDVCGAAMRVSNIGHLQKWIRAAV</sequence>
<evidence type="ECO:0000313" key="2">
    <source>
        <dbReference type="WBParaSite" id="L893_g15420.t1"/>
    </source>
</evidence>
<dbReference type="Proteomes" id="UP000095287">
    <property type="component" value="Unplaced"/>
</dbReference>
<accession>A0A1I7YDZ9</accession>
<dbReference type="AlphaFoldDB" id="A0A1I7YDZ9"/>
<proteinExistence type="predicted"/>
<protein>
    <submittedName>
        <fullName evidence="2">Peptidase S1 domain-containing protein</fullName>
    </submittedName>
</protein>
<name>A0A1I7YDZ9_9BILA</name>
<evidence type="ECO:0000313" key="1">
    <source>
        <dbReference type="Proteomes" id="UP000095287"/>
    </source>
</evidence>
<dbReference type="WBParaSite" id="L893_g15420.t1">
    <property type="protein sequence ID" value="L893_g15420.t1"/>
    <property type="gene ID" value="L893_g15420"/>
</dbReference>
<reference evidence="2" key="1">
    <citation type="submission" date="2016-11" db="UniProtKB">
        <authorList>
            <consortium name="WormBaseParasite"/>
        </authorList>
    </citation>
    <scope>IDENTIFICATION</scope>
</reference>
<keyword evidence="1" id="KW-1185">Reference proteome</keyword>
<organism evidence="1 2">
    <name type="scientific">Steinernema glaseri</name>
    <dbReference type="NCBI Taxonomy" id="37863"/>
    <lineage>
        <taxon>Eukaryota</taxon>
        <taxon>Metazoa</taxon>
        <taxon>Ecdysozoa</taxon>
        <taxon>Nematoda</taxon>
        <taxon>Chromadorea</taxon>
        <taxon>Rhabditida</taxon>
        <taxon>Tylenchina</taxon>
        <taxon>Panagrolaimomorpha</taxon>
        <taxon>Strongyloidoidea</taxon>
        <taxon>Steinernematidae</taxon>
        <taxon>Steinernema</taxon>
    </lineage>
</organism>